<comment type="subcellular location">
    <subcellularLocation>
        <location evidence="1">Membrane</location>
        <topology evidence="1">Multi-pass membrane protein</topology>
    </subcellularLocation>
</comment>
<feature type="domain" description="Cyanobacterial aminoacyl-tRNA synthetase CAAD" evidence="4">
    <location>
        <begin position="88"/>
        <end position="172"/>
    </location>
</feature>
<feature type="transmembrane region" description="Helical" evidence="3">
    <location>
        <begin position="129"/>
        <end position="147"/>
    </location>
</feature>
<gene>
    <name evidence="5" type="ORF">QN277_023925</name>
</gene>
<evidence type="ECO:0000313" key="5">
    <source>
        <dbReference type="EMBL" id="KAK4267092.1"/>
    </source>
</evidence>
<dbReference type="Proteomes" id="UP001293593">
    <property type="component" value="Unassembled WGS sequence"/>
</dbReference>
<comment type="caution">
    <text evidence="5">The sequence shown here is derived from an EMBL/GenBank/DDBJ whole genome shotgun (WGS) entry which is preliminary data.</text>
</comment>
<protein>
    <recommendedName>
        <fullName evidence="4">Cyanobacterial aminoacyl-tRNA synthetase CAAD domain-containing protein</fullName>
    </recommendedName>
</protein>
<evidence type="ECO:0000256" key="1">
    <source>
        <dbReference type="ARBA" id="ARBA00004141"/>
    </source>
</evidence>
<evidence type="ECO:0000313" key="6">
    <source>
        <dbReference type="Proteomes" id="UP001293593"/>
    </source>
</evidence>
<feature type="transmembrane region" description="Helical" evidence="3">
    <location>
        <begin position="101"/>
        <end position="123"/>
    </location>
</feature>
<dbReference type="Pfam" id="PF14159">
    <property type="entry name" value="CAAD"/>
    <property type="match status" value="1"/>
</dbReference>
<evidence type="ECO:0000256" key="2">
    <source>
        <dbReference type="SAM" id="MobiDB-lite"/>
    </source>
</evidence>
<feature type="region of interest" description="Disordered" evidence="2">
    <location>
        <begin position="1"/>
        <end position="48"/>
    </location>
</feature>
<dbReference type="EMBL" id="JAWXYG010000007">
    <property type="protein sequence ID" value="KAK4267092.1"/>
    <property type="molecule type" value="Genomic_DNA"/>
</dbReference>
<organism evidence="5 6">
    <name type="scientific">Acacia crassicarpa</name>
    <name type="common">northern wattle</name>
    <dbReference type="NCBI Taxonomy" id="499986"/>
    <lineage>
        <taxon>Eukaryota</taxon>
        <taxon>Viridiplantae</taxon>
        <taxon>Streptophyta</taxon>
        <taxon>Embryophyta</taxon>
        <taxon>Tracheophyta</taxon>
        <taxon>Spermatophyta</taxon>
        <taxon>Magnoliopsida</taxon>
        <taxon>eudicotyledons</taxon>
        <taxon>Gunneridae</taxon>
        <taxon>Pentapetalae</taxon>
        <taxon>rosids</taxon>
        <taxon>fabids</taxon>
        <taxon>Fabales</taxon>
        <taxon>Fabaceae</taxon>
        <taxon>Caesalpinioideae</taxon>
        <taxon>mimosoid clade</taxon>
        <taxon>Acacieae</taxon>
        <taxon>Acacia</taxon>
    </lineage>
</organism>
<feature type="compositionally biased region" description="Low complexity" evidence="2">
    <location>
        <begin position="23"/>
        <end position="36"/>
    </location>
</feature>
<dbReference type="PANTHER" id="PTHR33222">
    <property type="match status" value="1"/>
</dbReference>
<dbReference type="PANTHER" id="PTHR33222:SF9">
    <property type="entry name" value="PROTEIN CURVATURE THYLAKOID 1B, CHLOROPLASTIC"/>
    <property type="match status" value="1"/>
</dbReference>
<reference evidence="5" key="1">
    <citation type="submission" date="2023-10" db="EMBL/GenBank/DDBJ databases">
        <title>Chromosome-level genome of the transformable northern wattle, Acacia crassicarpa.</title>
        <authorList>
            <person name="Massaro I."/>
            <person name="Sinha N.R."/>
            <person name="Poethig S."/>
            <person name="Leichty A.R."/>
        </authorList>
    </citation>
    <scope>NUCLEOTIDE SEQUENCE</scope>
    <source>
        <strain evidence="5">Acra3RX</strain>
        <tissue evidence="5">Leaf</tissue>
    </source>
</reference>
<sequence>MASTSSLSSCSTTIVDRKAPRHSSSAPSSPQCVSLPSLPPPSTTSYQNHRPWKATAYCRKVARNVMAMATGEASTDVATTTEPPEFLKTVQETWEKIEDKYAVSTVAVAGVVALWGSVGVVSAIDRLPLIPGVFEVVGIGYSGWFAYKNLLNKPDREALLQKIKDTYNEIIGSSG</sequence>
<name>A0AAE1JE57_9FABA</name>
<keyword evidence="3" id="KW-0812">Transmembrane</keyword>
<dbReference type="InterPro" id="IPR025564">
    <property type="entry name" value="CAAD_dom"/>
</dbReference>
<keyword evidence="3" id="KW-0472">Membrane</keyword>
<keyword evidence="3" id="KW-1133">Transmembrane helix</keyword>
<feature type="compositionally biased region" description="Low complexity" evidence="2">
    <location>
        <begin position="1"/>
        <end position="13"/>
    </location>
</feature>
<evidence type="ECO:0000256" key="3">
    <source>
        <dbReference type="SAM" id="Phobius"/>
    </source>
</evidence>
<dbReference type="InterPro" id="IPR033344">
    <property type="entry name" value="CURT1"/>
</dbReference>
<evidence type="ECO:0000259" key="4">
    <source>
        <dbReference type="Pfam" id="PF14159"/>
    </source>
</evidence>
<accession>A0AAE1JE57</accession>
<proteinExistence type="predicted"/>
<dbReference type="AlphaFoldDB" id="A0AAE1JE57"/>
<keyword evidence="6" id="KW-1185">Reference proteome</keyword>
<dbReference type="GO" id="GO:0009535">
    <property type="term" value="C:chloroplast thylakoid membrane"/>
    <property type="evidence" value="ECO:0007669"/>
    <property type="project" value="TreeGrafter"/>
</dbReference>